<name>A0ABQ2FN19_9DEIO</name>
<feature type="chain" id="PRO_5046298036" description="Ig-like domain-containing protein" evidence="1">
    <location>
        <begin position="27"/>
        <end position="1064"/>
    </location>
</feature>
<comment type="caution">
    <text evidence="2">The sequence shown here is derived from an EMBL/GenBank/DDBJ whole genome shotgun (WGS) entry which is preliminary data.</text>
</comment>
<proteinExistence type="predicted"/>
<accession>A0ABQ2FN19</accession>
<keyword evidence="1" id="KW-0732">Signal</keyword>
<dbReference type="EMBL" id="BMPE01000011">
    <property type="protein sequence ID" value="GGL10079.1"/>
    <property type="molecule type" value="Genomic_DNA"/>
</dbReference>
<keyword evidence="3" id="KW-1185">Reference proteome</keyword>
<organism evidence="2 3">
    <name type="scientific">Deinococcus radiotolerans</name>
    <dbReference type="NCBI Taxonomy" id="1309407"/>
    <lineage>
        <taxon>Bacteria</taxon>
        <taxon>Thermotogati</taxon>
        <taxon>Deinococcota</taxon>
        <taxon>Deinococci</taxon>
        <taxon>Deinococcales</taxon>
        <taxon>Deinococcaceae</taxon>
        <taxon>Deinococcus</taxon>
    </lineage>
</organism>
<dbReference type="RefSeq" id="WP_189069893.1">
    <property type="nucleotide sequence ID" value="NZ_BMPE01000011.1"/>
</dbReference>
<protein>
    <recommendedName>
        <fullName evidence="4">Ig-like domain-containing protein</fullName>
    </recommendedName>
</protein>
<sequence>MNPWPRRLPVETLLALSVLVACNQNAGRPTQPAMPTPVVTRSPGLHAQAFTTPYPTSDSVSFTLEGCRNDGTPPITLPNGSGKFICPDAAYTTGNLGKGWNELDLVPHRLTLSVGNQKSATTQFLVVLAADYQSDGAFGYDVLSVPEVNAAKSDVSCQISVDTQKDQTGITGGTDRTAYRLVNVDLNRGATCVLDYYQRLALGAASYPGSSLQAYMFADAAFKTGKRTIPLPVREILPQSLSKTMVASQGRDQVWDLTKGATPATLNFGDVCANTFTPAQPVKINVTWEIKSVQPGDVTLITKVYATNPAARTITVQVTDRMYRGSDQSTLLDTTQGQAVDVPANTANYLVLTHTFPYTTSSDLLGTTFNDVATATYTDKVTGVTVPGDTTAAASAQVTAGATTNASASVTDDEIITGNGLTFSVTQPTLGTFTNYAAGTATTGPVSWQVTGQTTGGTVQFDKTVLLDTRRVTTGLLSDEAHLNGSDGAAAQASAAVNISSSASVTLTITKTIPDVLQNAEQQQFSFTVKDSAGQVVATPSVTFTAGQTSQSVSVTTNPGVYTVTENPATGWTSQPAQHVDLQLPTCAGGVTFNNEVTPATARVQKITLPAGQESGWTFTLNRVNGQLSPLETGVTASGGQLNFTTPLTEGAYQITETAQPGFKQTANSGCTFTVNYPADAGRTYTCSATNTQLPRLTVVKYVVNEYGGTKVVSDFPLNVSGTAVTSGQVNTFDPGTYTVGEGSLPYGYTQDAISGDCTATGSVILNPGDNKSCTITNSDSPATLVIVKNAKPATGSFSFLTTGSGYSGFTLSPAGWTNTQGNLSAGTYTIREQTQLGWVLTGLGGSPDPSTPYACVTTGQGGSVGTGNLDTQTATITLKMGDTVTCTFENTGQGVTRTQGFWATHPQLAMIAWTGGQGFGHAFPGVSAVSGIGDAALCSRTIAAGSLAATGSSGLMGAFWSDVSKTTTGAKRSALDQARMQLLQQLVAAELNASAFGSVPASGSFSTWEAAYCGTNTQAIKTAQQQAASFNTAGDSGAFTPGTSADSKAARAMANRDFWNTLP</sequence>
<reference evidence="3" key="1">
    <citation type="journal article" date="2019" name="Int. J. Syst. Evol. Microbiol.">
        <title>The Global Catalogue of Microorganisms (GCM) 10K type strain sequencing project: providing services to taxonomists for standard genome sequencing and annotation.</title>
        <authorList>
            <consortium name="The Broad Institute Genomics Platform"/>
            <consortium name="The Broad Institute Genome Sequencing Center for Infectious Disease"/>
            <person name="Wu L."/>
            <person name="Ma J."/>
        </authorList>
    </citation>
    <scope>NUCLEOTIDE SEQUENCE [LARGE SCALE GENOMIC DNA]</scope>
    <source>
        <strain evidence="3">JCM 19173</strain>
    </source>
</reference>
<feature type="signal peptide" evidence="1">
    <location>
        <begin position="1"/>
        <end position="26"/>
    </location>
</feature>
<dbReference type="Gene3D" id="2.40.160.150">
    <property type="match status" value="1"/>
</dbReference>
<evidence type="ECO:0008006" key="4">
    <source>
        <dbReference type="Google" id="ProtNLM"/>
    </source>
</evidence>
<evidence type="ECO:0000313" key="3">
    <source>
        <dbReference type="Proteomes" id="UP000604341"/>
    </source>
</evidence>
<evidence type="ECO:0000256" key="1">
    <source>
        <dbReference type="SAM" id="SignalP"/>
    </source>
</evidence>
<dbReference type="Proteomes" id="UP000604341">
    <property type="component" value="Unassembled WGS sequence"/>
</dbReference>
<dbReference type="PROSITE" id="PS51257">
    <property type="entry name" value="PROKAR_LIPOPROTEIN"/>
    <property type="match status" value="1"/>
</dbReference>
<gene>
    <name evidence="2" type="ORF">GCM10010844_30970</name>
</gene>
<evidence type="ECO:0000313" key="2">
    <source>
        <dbReference type="EMBL" id="GGL10079.1"/>
    </source>
</evidence>